<keyword evidence="2" id="KW-0472">Membrane</keyword>
<evidence type="ECO:0000256" key="2">
    <source>
        <dbReference type="SAM" id="Phobius"/>
    </source>
</evidence>
<dbReference type="RefSeq" id="XP_022750128.1">
    <property type="nucleotide sequence ID" value="XM_022894393.1"/>
</dbReference>
<keyword evidence="2" id="KW-1133">Transmembrane helix</keyword>
<feature type="transmembrane region" description="Helical" evidence="2">
    <location>
        <begin position="1339"/>
        <end position="1361"/>
    </location>
</feature>
<dbReference type="Pfam" id="PF26010">
    <property type="entry name" value="DUF8003"/>
    <property type="match status" value="1"/>
</dbReference>
<evidence type="ECO:0000256" key="3">
    <source>
        <dbReference type="SAM" id="SignalP"/>
    </source>
</evidence>
<feature type="compositionally biased region" description="Polar residues" evidence="1">
    <location>
        <begin position="158"/>
        <end position="169"/>
    </location>
</feature>
<proteinExistence type="predicted"/>
<accession>A0A6P5ZBA4</accession>
<feature type="region of interest" description="Disordered" evidence="1">
    <location>
        <begin position="158"/>
        <end position="178"/>
    </location>
</feature>
<dbReference type="Proteomes" id="UP000515121">
    <property type="component" value="Unplaced"/>
</dbReference>
<gene>
    <name evidence="6" type="primary">LOC111299295</name>
</gene>
<feature type="compositionally biased region" description="Pro residues" evidence="1">
    <location>
        <begin position="50"/>
        <end position="60"/>
    </location>
</feature>
<keyword evidence="5" id="KW-1185">Reference proteome</keyword>
<evidence type="ECO:0000259" key="4">
    <source>
        <dbReference type="Pfam" id="PF26010"/>
    </source>
</evidence>
<keyword evidence="3" id="KW-0732">Signal</keyword>
<sequence>MARFHSRFLHLFTFLFYATLSSLSSSTLESDFGIIDSDSETLLFHRDYSPPAPPPPPPHAPSVSCTDDLGGVGSLDSTCKIVADLNLTRDVYIEGHGNFYILSGVRFHCAFLGCSVTLNIGGNFSLGENSTVVTGTFELAAYNASFFDGSTVNTTGWAGDPPSQTSGTPQGVEGAGGGHGGRGACCLVEDRKLPEDVWGGDAYSWSSLQDPWSYGSKGGTTSKEVDYGGRGGGRVKMLIKGLLEVNGSLLADGGDGGSKGGGGSGGSIYIKAHKIIRCSVKSRTGSGRISACGGNGFAGGGGGRVSVDVFSRHDEPNIYVHGGNSRGCPENAGAAGTLYDAVLRSLTVNNHNLSTDTETLFLEFPYQPLWTNVYIRNSARATVPLLWSRVQVQGQISLLYGGVLSFGLAHYASSEFELLAEELLMSDSIIKVYGALRMTVKIFLMWNSQMLVDGGEDTTVATSWLEASNLVVLKESSVIHSNANLGVHGQGLLDLSGPGDKIQAQRLILSLFYSIHVGPGSVLRGPLENASSDAVTPKLYCELQDCPFELLHPPEDCNVNSSLSFTLQICRVEDITVEGLIKGSVVHFHRARTISVKSSGIISASGMGCIGGVGRGNFLDNGIGSGGGHGGRGGLGCYNGSCVEGGVSYGNSELPCELGSGSGNESIADSTTGGGIIVMGSMEHPLSNLSVEGAVRADGESIEETVWQLEYSVSNGSTIAPGGGSGGTVLLFLHTLTLGESAILSSVGGYGSPKGGGGGGGGRIHFHWSDIPTGDVYQPIASVKGSIYARGGLGRDESGGAENGTVTGKACPKGLYGTFCMECPVGTYKNVSGSDSSLCHPCPASELPSRAVYIAVRGGIAETPCPYECISDRYHMPHCYTALEELIYTFGGPWLFCLLLVGLLILLALVLSVARMKFVGVDELPGPAPTQYGSQIDHSFPFLESLNEVLETNRVEESQSHVHRMYFIGPNTFSEPWHLPHTPPEEIKEIVYEGAYNTFVDEINAIAAYQWWEGAIYTVLCILAYPLAWSWQQWRRRMRLQRLREFVRSEYDHACLRSCRSRALYEGLKVSATSDLMVAYVDFFLGGDEKRTDLPPRLPQRFPMAIIFGGDGSYMAPFSLQNDNILTSIMSQLVPPTTWYRLVAGLNAQLRLVCCGRLKAAPAGYCHYGLLVHSVEEESEPISFGNTDGGVRTELLSRVKTPNMQNQSGYQSENALLTQGHQSSEGFTRRKRSCRGLIDTNNLQMLKEKRDMFYLLSFIVHNTKPVGHQDLVGLVISMLLLGDFSLVLLTFLQLYSISLANVFLVWFILPLGILLPFPAGINALFSQGPRRSAGLARFYALWNITSLINVGVAFLCGYIHYNSRSLSSKRIPNLQPWNINMDESEWWIFPAGLVLCKLFQSQLINWHVANLEIQDRSLYSNDFELFWQS</sequence>
<protein>
    <submittedName>
        <fullName evidence="6">Uncharacterized protein LOC111299295 isoform X5</fullName>
    </submittedName>
</protein>
<feature type="region of interest" description="Disordered" evidence="1">
    <location>
        <begin position="46"/>
        <end position="65"/>
    </location>
</feature>
<keyword evidence="2" id="KW-0812">Transmembrane</keyword>
<dbReference type="InterPro" id="IPR058316">
    <property type="entry name" value="DUF8003"/>
</dbReference>
<feature type="transmembrane region" description="Helical" evidence="2">
    <location>
        <begin position="1271"/>
        <end position="1292"/>
    </location>
</feature>
<feature type="transmembrane region" description="Helical" evidence="2">
    <location>
        <begin position="886"/>
        <end position="911"/>
    </location>
</feature>
<dbReference type="PANTHER" id="PTHR31513">
    <property type="entry name" value="EPHRIN TYPE-B RECEPTOR"/>
    <property type="match status" value="1"/>
</dbReference>
<evidence type="ECO:0000313" key="5">
    <source>
        <dbReference type="Proteomes" id="UP000515121"/>
    </source>
</evidence>
<reference evidence="6" key="1">
    <citation type="submission" date="2025-08" db="UniProtKB">
        <authorList>
            <consortium name="RefSeq"/>
        </authorList>
    </citation>
    <scope>IDENTIFICATION</scope>
    <source>
        <tissue evidence="6">Fruit stalk</tissue>
    </source>
</reference>
<dbReference type="SMART" id="SM01411">
    <property type="entry name" value="Ephrin_rec_like"/>
    <property type="match status" value="1"/>
</dbReference>
<feature type="domain" description="DUF8003" evidence="4">
    <location>
        <begin position="806"/>
        <end position="880"/>
    </location>
</feature>
<feature type="chain" id="PRO_5027536378" evidence="3">
    <location>
        <begin position="25"/>
        <end position="1429"/>
    </location>
</feature>
<evidence type="ECO:0000256" key="1">
    <source>
        <dbReference type="SAM" id="MobiDB-lite"/>
    </source>
</evidence>
<name>A0A6P5ZBA4_DURZI</name>
<feature type="transmembrane region" description="Helical" evidence="2">
    <location>
        <begin position="1299"/>
        <end position="1319"/>
    </location>
</feature>
<dbReference type="GeneID" id="111299295"/>
<dbReference type="PANTHER" id="PTHR31513:SF1">
    <property type="entry name" value="EPHRIN TYPE-B RECEPTOR"/>
    <property type="match status" value="1"/>
</dbReference>
<organism evidence="5 6">
    <name type="scientific">Durio zibethinus</name>
    <name type="common">Durian</name>
    <dbReference type="NCBI Taxonomy" id="66656"/>
    <lineage>
        <taxon>Eukaryota</taxon>
        <taxon>Viridiplantae</taxon>
        <taxon>Streptophyta</taxon>
        <taxon>Embryophyta</taxon>
        <taxon>Tracheophyta</taxon>
        <taxon>Spermatophyta</taxon>
        <taxon>Magnoliopsida</taxon>
        <taxon>eudicotyledons</taxon>
        <taxon>Gunneridae</taxon>
        <taxon>Pentapetalae</taxon>
        <taxon>rosids</taxon>
        <taxon>malvids</taxon>
        <taxon>Malvales</taxon>
        <taxon>Malvaceae</taxon>
        <taxon>Helicteroideae</taxon>
        <taxon>Durio</taxon>
    </lineage>
</organism>
<evidence type="ECO:0000313" key="6">
    <source>
        <dbReference type="RefSeq" id="XP_022750128.1"/>
    </source>
</evidence>
<feature type="signal peptide" evidence="3">
    <location>
        <begin position="1"/>
        <end position="24"/>
    </location>
</feature>